<dbReference type="RefSeq" id="WP_203528179.1">
    <property type="nucleotide sequence ID" value="NZ_CP083370.1"/>
</dbReference>
<sequence>MAVKQQLEAMKVLFEKWVEKGVPKGVTVPRTLSDAVGWSCPEFGIRGVGSKRDLNTKSEKYSEESTEIARLLDDLYSAAVKGPGEAKVEPEKPKRKRQYVSREVRDLATEERLKGLKKQVELANGKVHVARDLVDAAEAALKRERYTIKQLTSTIKSLEAENAELKRIVATQGGALTLVR</sequence>
<name>A0AAW4FJE2_9HYPH</name>
<comment type="caution">
    <text evidence="2">The sequence shown here is derived from an EMBL/GenBank/DDBJ whole genome shotgun (WGS) entry which is preliminary data.</text>
</comment>
<keyword evidence="1" id="KW-0175">Coiled coil</keyword>
<protein>
    <submittedName>
        <fullName evidence="2">Uncharacterized protein</fullName>
    </submittedName>
</protein>
<dbReference type="Proteomes" id="UP000744980">
    <property type="component" value="Unassembled WGS sequence"/>
</dbReference>
<gene>
    <name evidence="2" type="ORF">GFB56_15510</name>
</gene>
<evidence type="ECO:0000313" key="3">
    <source>
        <dbReference type="Proteomes" id="UP000744980"/>
    </source>
</evidence>
<reference evidence="2 3" key="1">
    <citation type="submission" date="2020-01" db="EMBL/GenBank/DDBJ databases">
        <title>Draft genome assembly of Ensifer adhaerens T173.</title>
        <authorList>
            <person name="Craig J.E."/>
            <person name="Stinchcombe J.R."/>
        </authorList>
    </citation>
    <scope>NUCLEOTIDE SEQUENCE [LARGE SCALE GENOMIC DNA]</scope>
    <source>
        <strain evidence="2 3">T173</strain>
    </source>
</reference>
<evidence type="ECO:0000256" key="1">
    <source>
        <dbReference type="SAM" id="Coils"/>
    </source>
</evidence>
<keyword evidence="3" id="KW-1185">Reference proteome</keyword>
<dbReference type="AlphaFoldDB" id="A0AAW4FJE2"/>
<proteinExistence type="predicted"/>
<feature type="coiled-coil region" evidence="1">
    <location>
        <begin position="141"/>
        <end position="168"/>
    </location>
</feature>
<accession>A0AAW4FJE2</accession>
<dbReference type="EMBL" id="WXFA01000008">
    <property type="protein sequence ID" value="MBM3092213.1"/>
    <property type="molecule type" value="Genomic_DNA"/>
</dbReference>
<organism evidence="2 3">
    <name type="scientific">Ensifer canadensis</name>
    <dbReference type="NCBI Taxonomy" id="555315"/>
    <lineage>
        <taxon>Bacteria</taxon>
        <taxon>Pseudomonadati</taxon>
        <taxon>Pseudomonadota</taxon>
        <taxon>Alphaproteobacteria</taxon>
        <taxon>Hyphomicrobiales</taxon>
        <taxon>Rhizobiaceae</taxon>
        <taxon>Sinorhizobium/Ensifer group</taxon>
        <taxon>Ensifer</taxon>
    </lineage>
</organism>
<evidence type="ECO:0000313" key="2">
    <source>
        <dbReference type="EMBL" id="MBM3092213.1"/>
    </source>
</evidence>